<organism evidence="6 7">
    <name type="scientific">Chelatococcus albus</name>
    <dbReference type="NCBI Taxonomy" id="3047466"/>
    <lineage>
        <taxon>Bacteria</taxon>
        <taxon>Pseudomonadati</taxon>
        <taxon>Pseudomonadota</taxon>
        <taxon>Alphaproteobacteria</taxon>
        <taxon>Hyphomicrobiales</taxon>
        <taxon>Chelatococcaceae</taxon>
        <taxon>Chelatococcus</taxon>
    </lineage>
</organism>
<accession>A0ABT7AHK3</accession>
<feature type="domain" description="HTH iclR-type" evidence="4">
    <location>
        <begin position="1"/>
        <end position="63"/>
    </location>
</feature>
<dbReference type="SMART" id="SM00346">
    <property type="entry name" value="HTH_ICLR"/>
    <property type="match status" value="1"/>
</dbReference>
<name>A0ABT7AHK3_9HYPH</name>
<dbReference type="Gene3D" id="3.30.450.40">
    <property type="match status" value="1"/>
</dbReference>
<dbReference type="SUPFAM" id="SSF46785">
    <property type="entry name" value="Winged helix' DNA-binding domain"/>
    <property type="match status" value="1"/>
</dbReference>
<dbReference type="PANTHER" id="PTHR30136:SF24">
    <property type="entry name" value="HTH-TYPE TRANSCRIPTIONAL REPRESSOR ALLR"/>
    <property type="match status" value="1"/>
</dbReference>
<dbReference type="EMBL" id="JASJEV010000006">
    <property type="protein sequence ID" value="MDJ1158849.1"/>
    <property type="molecule type" value="Genomic_DNA"/>
</dbReference>
<evidence type="ECO:0000256" key="3">
    <source>
        <dbReference type="ARBA" id="ARBA00023163"/>
    </source>
</evidence>
<dbReference type="InterPro" id="IPR014757">
    <property type="entry name" value="Tscrpt_reg_IclR_C"/>
</dbReference>
<dbReference type="InterPro" id="IPR005471">
    <property type="entry name" value="Tscrpt_reg_IclR_N"/>
</dbReference>
<feature type="domain" description="IclR-ED" evidence="5">
    <location>
        <begin position="64"/>
        <end position="242"/>
    </location>
</feature>
<keyword evidence="1" id="KW-0805">Transcription regulation</keyword>
<dbReference type="InterPro" id="IPR050707">
    <property type="entry name" value="HTH_MetabolicPath_Reg"/>
</dbReference>
<gene>
    <name evidence="6" type="ORF">QNA08_11450</name>
</gene>
<evidence type="ECO:0000259" key="4">
    <source>
        <dbReference type="PROSITE" id="PS51077"/>
    </source>
</evidence>
<dbReference type="Proteomes" id="UP001321492">
    <property type="component" value="Unassembled WGS sequence"/>
</dbReference>
<dbReference type="PANTHER" id="PTHR30136">
    <property type="entry name" value="HELIX-TURN-HELIX TRANSCRIPTIONAL REGULATOR, ICLR FAMILY"/>
    <property type="match status" value="1"/>
</dbReference>
<keyword evidence="2" id="KW-0238">DNA-binding</keyword>
<dbReference type="InterPro" id="IPR036388">
    <property type="entry name" value="WH-like_DNA-bd_sf"/>
</dbReference>
<comment type="caution">
    <text evidence="6">The sequence shown here is derived from an EMBL/GenBank/DDBJ whole genome shotgun (WGS) entry which is preliminary data.</text>
</comment>
<keyword evidence="3" id="KW-0804">Transcription</keyword>
<evidence type="ECO:0000256" key="2">
    <source>
        <dbReference type="ARBA" id="ARBA00023125"/>
    </source>
</evidence>
<sequence length="242" mass="25676">MSSSERLLDVLVAVATAAGPLSAKEVGERAGLPLSSAYRHLALLKERGFVADLGRDVGYGPGPICLRMAWNFDRSSHLLAVALPEMQRLSIRTQESVGLMKAVGMDVLCLEMIESPLSLRCSFSKGRSQPLVRGASAKALLAHLPDAVRDEILARLMAGDEAARAALVEELGAIRARGYAQSEGEVDPGVWGVSAPVFSSGGRLECGISLMVPSVRVGARSDELIRETLAAAGEITRRLARS</sequence>
<dbReference type="InterPro" id="IPR029016">
    <property type="entry name" value="GAF-like_dom_sf"/>
</dbReference>
<protein>
    <submittedName>
        <fullName evidence="6">IclR family transcriptional regulator</fullName>
    </submittedName>
</protein>
<dbReference type="PROSITE" id="PS51078">
    <property type="entry name" value="ICLR_ED"/>
    <property type="match status" value="1"/>
</dbReference>
<reference evidence="6 7" key="1">
    <citation type="submission" date="2023-05" db="EMBL/GenBank/DDBJ databases">
        <title>Chelatococcus sp. nov., a moderately thermophilic bacterium isolated from hot spring microbial mat.</title>
        <authorList>
            <person name="Hu C.-J."/>
            <person name="Li W.-J."/>
        </authorList>
    </citation>
    <scope>NUCLEOTIDE SEQUENCE [LARGE SCALE GENOMIC DNA]</scope>
    <source>
        <strain evidence="6 7">SYSU G07232</strain>
    </source>
</reference>
<dbReference type="Gene3D" id="1.10.10.10">
    <property type="entry name" value="Winged helix-like DNA-binding domain superfamily/Winged helix DNA-binding domain"/>
    <property type="match status" value="1"/>
</dbReference>
<dbReference type="Pfam" id="PF01614">
    <property type="entry name" value="IclR_C"/>
    <property type="match status" value="1"/>
</dbReference>
<dbReference type="InterPro" id="IPR036390">
    <property type="entry name" value="WH_DNA-bd_sf"/>
</dbReference>
<dbReference type="PROSITE" id="PS51077">
    <property type="entry name" value="HTH_ICLR"/>
    <property type="match status" value="1"/>
</dbReference>
<evidence type="ECO:0000259" key="5">
    <source>
        <dbReference type="PROSITE" id="PS51078"/>
    </source>
</evidence>
<evidence type="ECO:0000313" key="6">
    <source>
        <dbReference type="EMBL" id="MDJ1158849.1"/>
    </source>
</evidence>
<dbReference type="SUPFAM" id="SSF55781">
    <property type="entry name" value="GAF domain-like"/>
    <property type="match status" value="1"/>
</dbReference>
<evidence type="ECO:0000256" key="1">
    <source>
        <dbReference type="ARBA" id="ARBA00023015"/>
    </source>
</evidence>
<proteinExistence type="predicted"/>
<dbReference type="RefSeq" id="WP_283740840.1">
    <property type="nucleotide sequence ID" value="NZ_JASJEV010000006.1"/>
</dbReference>
<evidence type="ECO:0000313" key="7">
    <source>
        <dbReference type="Proteomes" id="UP001321492"/>
    </source>
</evidence>
<keyword evidence="7" id="KW-1185">Reference proteome</keyword>
<dbReference type="Pfam" id="PF09339">
    <property type="entry name" value="HTH_IclR"/>
    <property type="match status" value="1"/>
</dbReference>